<sequence>MVQTFALPILHLATCGRVTPLRLWRLAMHKGMSMKHFDEPGIPGVHYGEVHEHRYTELYDERLPPHFLDVDEIVALEELGDVGAIKSAIVHRGGFWMWMRPDNFPLKATSEPLSPSLTSPPK</sequence>
<dbReference type="EMBL" id="JH711583">
    <property type="protein sequence ID" value="EIW78096.1"/>
    <property type="molecule type" value="Genomic_DNA"/>
</dbReference>
<accession>A0A5M3MGH3</accession>
<name>A0A5M3MGH3_CONPW</name>
<evidence type="ECO:0000313" key="1">
    <source>
        <dbReference type="EMBL" id="EIW78096.1"/>
    </source>
</evidence>
<dbReference type="OrthoDB" id="3055280at2759"/>
<gene>
    <name evidence="1" type="ORF">CONPUDRAFT_168032</name>
</gene>
<feature type="non-terminal residue" evidence="1">
    <location>
        <position position="122"/>
    </location>
</feature>
<dbReference type="GeneID" id="19205903"/>
<dbReference type="RefSeq" id="XP_007772340.1">
    <property type="nucleotide sequence ID" value="XM_007774150.1"/>
</dbReference>
<keyword evidence="2" id="KW-1185">Reference proteome</keyword>
<dbReference type="KEGG" id="cput:CONPUDRAFT_168032"/>
<dbReference type="AlphaFoldDB" id="A0A5M3MGH3"/>
<dbReference type="Proteomes" id="UP000053558">
    <property type="component" value="Unassembled WGS sequence"/>
</dbReference>
<organism evidence="1 2">
    <name type="scientific">Coniophora puteana (strain RWD-64-598)</name>
    <name type="common">Brown rot fungus</name>
    <dbReference type="NCBI Taxonomy" id="741705"/>
    <lineage>
        <taxon>Eukaryota</taxon>
        <taxon>Fungi</taxon>
        <taxon>Dikarya</taxon>
        <taxon>Basidiomycota</taxon>
        <taxon>Agaricomycotina</taxon>
        <taxon>Agaricomycetes</taxon>
        <taxon>Agaricomycetidae</taxon>
        <taxon>Boletales</taxon>
        <taxon>Coniophorineae</taxon>
        <taxon>Coniophoraceae</taxon>
        <taxon>Coniophora</taxon>
    </lineage>
</organism>
<evidence type="ECO:0000313" key="2">
    <source>
        <dbReference type="Proteomes" id="UP000053558"/>
    </source>
</evidence>
<protein>
    <submittedName>
        <fullName evidence="1">Uncharacterized protein</fullName>
    </submittedName>
</protein>
<comment type="caution">
    <text evidence="1">The sequence shown here is derived from an EMBL/GenBank/DDBJ whole genome shotgun (WGS) entry which is preliminary data.</text>
</comment>
<reference evidence="2" key="1">
    <citation type="journal article" date="2012" name="Science">
        <title>The Paleozoic origin of enzymatic lignin decomposition reconstructed from 31 fungal genomes.</title>
        <authorList>
            <person name="Floudas D."/>
            <person name="Binder M."/>
            <person name="Riley R."/>
            <person name="Barry K."/>
            <person name="Blanchette R.A."/>
            <person name="Henrissat B."/>
            <person name="Martinez A.T."/>
            <person name="Otillar R."/>
            <person name="Spatafora J.W."/>
            <person name="Yadav J.S."/>
            <person name="Aerts A."/>
            <person name="Benoit I."/>
            <person name="Boyd A."/>
            <person name="Carlson A."/>
            <person name="Copeland A."/>
            <person name="Coutinho P.M."/>
            <person name="de Vries R.P."/>
            <person name="Ferreira P."/>
            <person name="Findley K."/>
            <person name="Foster B."/>
            <person name="Gaskell J."/>
            <person name="Glotzer D."/>
            <person name="Gorecki P."/>
            <person name="Heitman J."/>
            <person name="Hesse C."/>
            <person name="Hori C."/>
            <person name="Igarashi K."/>
            <person name="Jurgens J.A."/>
            <person name="Kallen N."/>
            <person name="Kersten P."/>
            <person name="Kohler A."/>
            <person name="Kuees U."/>
            <person name="Kumar T.K.A."/>
            <person name="Kuo A."/>
            <person name="LaButti K."/>
            <person name="Larrondo L.F."/>
            <person name="Lindquist E."/>
            <person name="Ling A."/>
            <person name="Lombard V."/>
            <person name="Lucas S."/>
            <person name="Lundell T."/>
            <person name="Martin R."/>
            <person name="McLaughlin D.J."/>
            <person name="Morgenstern I."/>
            <person name="Morin E."/>
            <person name="Murat C."/>
            <person name="Nagy L.G."/>
            <person name="Nolan M."/>
            <person name="Ohm R.A."/>
            <person name="Patyshakuliyeva A."/>
            <person name="Rokas A."/>
            <person name="Ruiz-Duenas F.J."/>
            <person name="Sabat G."/>
            <person name="Salamov A."/>
            <person name="Samejima M."/>
            <person name="Schmutz J."/>
            <person name="Slot J.C."/>
            <person name="St John F."/>
            <person name="Stenlid J."/>
            <person name="Sun H."/>
            <person name="Sun S."/>
            <person name="Syed K."/>
            <person name="Tsang A."/>
            <person name="Wiebenga A."/>
            <person name="Young D."/>
            <person name="Pisabarro A."/>
            <person name="Eastwood D.C."/>
            <person name="Martin F."/>
            <person name="Cullen D."/>
            <person name="Grigoriev I.V."/>
            <person name="Hibbett D.S."/>
        </authorList>
    </citation>
    <scope>NUCLEOTIDE SEQUENCE [LARGE SCALE GENOMIC DNA]</scope>
    <source>
        <strain evidence="2">RWD-64-598 SS2</strain>
    </source>
</reference>
<proteinExistence type="predicted"/>